<organism evidence="1 2">
    <name type="scientific">Gottfriedia luciferensis</name>
    <dbReference type="NCBI Taxonomy" id="178774"/>
    <lineage>
        <taxon>Bacteria</taxon>
        <taxon>Bacillati</taxon>
        <taxon>Bacillota</taxon>
        <taxon>Bacilli</taxon>
        <taxon>Bacillales</taxon>
        <taxon>Bacillaceae</taxon>
        <taxon>Gottfriedia</taxon>
    </lineage>
</organism>
<dbReference type="InterPro" id="IPR052922">
    <property type="entry name" value="Cytidylate_Kinase-2"/>
</dbReference>
<sequence>MKDKVPKKIHIIGSVGSGKTTLARQMSKKLNIPYYELDNVVWIRQKGHKDIRRSEQERECHLDTLIRSDTWIIEGVHSEEWVSNSFQNAELIIFLDTSYSVRTYRIIKRYFLQKLKLEKSNYQPTLKIFFKMFKWNKYFEEVGKPTFFSKFKDYNDKILVVNHINEVEDYFNENRSKNIGIAK</sequence>
<evidence type="ECO:0000313" key="2">
    <source>
        <dbReference type="Proteomes" id="UP000094580"/>
    </source>
</evidence>
<dbReference type="PANTHER" id="PTHR37816">
    <property type="entry name" value="YALI0E33011P"/>
    <property type="match status" value="1"/>
</dbReference>
<dbReference type="PANTHER" id="PTHR37816:SF2">
    <property type="entry name" value="DNA TOPOLOGY MODULATION PROTEIN FLAR-RELATED PROTEIN"/>
    <property type="match status" value="1"/>
</dbReference>
<reference evidence="1 2" key="1">
    <citation type="submission" date="2016-07" db="EMBL/GenBank/DDBJ databases">
        <authorList>
            <person name="Townsley L."/>
            <person name="Shank E.A."/>
        </authorList>
    </citation>
    <scope>NUCLEOTIDE SEQUENCE [LARGE SCALE GENOMIC DNA]</scope>
    <source>
        <strain evidence="1 2">CH01</strain>
    </source>
</reference>
<dbReference type="RefSeq" id="WP_069032328.1">
    <property type="nucleotide sequence ID" value="NZ_MDKC01000002.1"/>
</dbReference>
<dbReference type="EMBL" id="MDKC01000002">
    <property type="protein sequence ID" value="ODG93250.1"/>
    <property type="molecule type" value="Genomic_DNA"/>
</dbReference>
<protein>
    <submittedName>
        <fullName evidence="1">DNA topology modulation protein FlaR</fullName>
    </submittedName>
</protein>
<accession>A0ABX2ZX67</accession>
<evidence type="ECO:0000313" key="1">
    <source>
        <dbReference type="EMBL" id="ODG93250.1"/>
    </source>
</evidence>
<dbReference type="InterPro" id="IPR027417">
    <property type="entry name" value="P-loop_NTPase"/>
</dbReference>
<gene>
    <name evidence="1" type="ORF">BED47_02890</name>
</gene>
<name>A0ABX2ZX67_9BACI</name>
<keyword evidence="2" id="KW-1185">Reference proteome</keyword>
<dbReference type="Pfam" id="PF13238">
    <property type="entry name" value="AAA_18"/>
    <property type="match status" value="1"/>
</dbReference>
<dbReference type="Proteomes" id="UP000094580">
    <property type="component" value="Unassembled WGS sequence"/>
</dbReference>
<dbReference type="Gene3D" id="3.40.50.300">
    <property type="entry name" value="P-loop containing nucleotide triphosphate hydrolases"/>
    <property type="match status" value="1"/>
</dbReference>
<dbReference type="SUPFAM" id="SSF52540">
    <property type="entry name" value="P-loop containing nucleoside triphosphate hydrolases"/>
    <property type="match status" value="1"/>
</dbReference>
<proteinExistence type="predicted"/>
<comment type="caution">
    <text evidence="1">The sequence shown here is derived from an EMBL/GenBank/DDBJ whole genome shotgun (WGS) entry which is preliminary data.</text>
</comment>